<dbReference type="EMBL" id="LWCI01000036">
    <property type="protein sequence ID" value="KZS67025.1"/>
    <property type="molecule type" value="Genomic_DNA"/>
</dbReference>
<reference evidence="2" key="1">
    <citation type="submission" date="2016-04" db="EMBL/GenBank/DDBJ databases">
        <authorList>
            <person name="Strapagiel D."/>
            <person name="Borowka P."/>
            <person name="Marciniak B."/>
            <person name="Bakula Z."/>
            <person name="Van Ingen J."/>
            <person name="Safianowska A."/>
            <person name="Dziadek J."/>
            <person name="Jagielski T."/>
        </authorList>
    </citation>
    <scope>NUCLEOTIDE SEQUENCE [LARGE SCALE GENOMIC DNA]</scope>
    <source>
        <strain evidence="2">1010001458</strain>
    </source>
</reference>
<evidence type="ECO:0000313" key="1">
    <source>
        <dbReference type="EMBL" id="KZS67025.1"/>
    </source>
</evidence>
<sequence length="59" mass="6455">MDKLISYYGFSRTPFGRDLAASMLHRHAAHNEAVARIGWCVADRRIGVITGEVGPGSHC</sequence>
<proteinExistence type="predicted"/>
<accession>A0A162D3V1</accession>
<name>A0A162D3V1_9MYCO</name>
<dbReference type="Proteomes" id="UP000077342">
    <property type="component" value="Unassembled WGS sequence"/>
</dbReference>
<evidence type="ECO:0000313" key="2">
    <source>
        <dbReference type="Proteomes" id="UP000077342"/>
    </source>
</evidence>
<gene>
    <name evidence="1" type="ORF">A4G28_27060</name>
</gene>
<dbReference type="AlphaFoldDB" id="A0A162D3V1"/>
<organism evidence="1 2">
    <name type="scientific">Mycobacterium ostraviense</name>
    <dbReference type="NCBI Taxonomy" id="2738409"/>
    <lineage>
        <taxon>Bacteria</taxon>
        <taxon>Bacillati</taxon>
        <taxon>Actinomycetota</taxon>
        <taxon>Actinomycetes</taxon>
        <taxon>Mycobacteriales</taxon>
        <taxon>Mycobacteriaceae</taxon>
        <taxon>Mycobacterium</taxon>
    </lineage>
</organism>
<keyword evidence="2" id="KW-1185">Reference proteome</keyword>
<comment type="caution">
    <text evidence="1">The sequence shown here is derived from an EMBL/GenBank/DDBJ whole genome shotgun (WGS) entry which is preliminary data.</text>
</comment>
<protein>
    <submittedName>
        <fullName evidence="1">Uncharacterized protein</fullName>
    </submittedName>
</protein>